<dbReference type="PANTHER" id="PTHR40448:SF1">
    <property type="entry name" value="TWO-COMPONENT SENSOR HISTIDINE KINASE"/>
    <property type="match status" value="1"/>
</dbReference>
<dbReference type="GO" id="GO:0042802">
    <property type="term" value="F:identical protein binding"/>
    <property type="evidence" value="ECO:0007669"/>
    <property type="project" value="TreeGrafter"/>
</dbReference>
<dbReference type="CDD" id="cd16935">
    <property type="entry name" value="HATPase_AgrC-ComD-like"/>
    <property type="match status" value="1"/>
</dbReference>
<feature type="transmembrane region" description="Helical" evidence="1">
    <location>
        <begin position="182"/>
        <end position="204"/>
    </location>
</feature>
<feature type="transmembrane region" description="Helical" evidence="1">
    <location>
        <begin position="35"/>
        <end position="53"/>
    </location>
</feature>
<dbReference type="Gene3D" id="3.30.565.10">
    <property type="entry name" value="Histidine kinase-like ATPase, C-terminal domain"/>
    <property type="match status" value="1"/>
</dbReference>
<evidence type="ECO:0000313" key="3">
    <source>
        <dbReference type="EMBL" id="SDM95494.1"/>
    </source>
</evidence>
<feature type="transmembrane region" description="Helical" evidence="1">
    <location>
        <begin position="148"/>
        <end position="170"/>
    </location>
</feature>
<dbReference type="Pfam" id="PF14501">
    <property type="entry name" value="HATPase_c_5"/>
    <property type="match status" value="1"/>
</dbReference>
<evidence type="ECO:0000313" key="4">
    <source>
        <dbReference type="Proteomes" id="UP000199182"/>
    </source>
</evidence>
<keyword evidence="1" id="KW-0472">Membrane</keyword>
<feature type="transmembrane region" description="Helical" evidence="1">
    <location>
        <begin position="59"/>
        <end position="76"/>
    </location>
</feature>
<keyword evidence="1" id="KW-0812">Transmembrane</keyword>
<accession>A0A1G9XFH4</accession>
<evidence type="ECO:0000259" key="2">
    <source>
        <dbReference type="Pfam" id="PF14501"/>
    </source>
</evidence>
<feature type="transmembrane region" description="Helical" evidence="1">
    <location>
        <begin position="115"/>
        <end position="136"/>
    </location>
</feature>
<dbReference type="Proteomes" id="UP000199182">
    <property type="component" value="Unassembled WGS sequence"/>
</dbReference>
<dbReference type="OrthoDB" id="3173688at2"/>
<dbReference type="STRING" id="258515.SAMN05192585_10860"/>
<dbReference type="InterPro" id="IPR036890">
    <property type="entry name" value="HATPase_C_sf"/>
</dbReference>
<dbReference type="PANTHER" id="PTHR40448">
    <property type="entry name" value="TWO-COMPONENT SENSOR HISTIDINE KINASE"/>
    <property type="match status" value="1"/>
</dbReference>
<dbReference type="SUPFAM" id="SSF55874">
    <property type="entry name" value="ATPase domain of HSP90 chaperone/DNA topoisomerase II/histidine kinase"/>
    <property type="match status" value="1"/>
</dbReference>
<evidence type="ECO:0000256" key="1">
    <source>
        <dbReference type="SAM" id="Phobius"/>
    </source>
</evidence>
<feature type="transmembrane region" description="Helical" evidence="1">
    <location>
        <begin position="83"/>
        <end position="103"/>
    </location>
</feature>
<keyword evidence="4" id="KW-1185">Reference proteome</keyword>
<dbReference type="AlphaFoldDB" id="A0A1G9XFH4"/>
<name>A0A1G9XFH4_9FIRM</name>
<sequence>MNADEVAWIVALAVLSGVLRVCLYNRVFIPRFGRLNYLAGCLIAVGFALLRLYTNASGAASMALSLCVMAAIFAIYQSKPAVFVIVHFGLIMFQLLVFSLLTISPWHSRYINHLWLLRILLVAEIIPIACCIAAGPRLLSYIKGIDEAAAKIALVLPLFSLFLFSGAYLMGIIDLLNDQQKGYGILIALSIAGILQIIAIVLFYQNRLRRQRIAFMQQQLALQQAHYRSLYSCLNDLGSIRMKSCELIAQLSRQLDEGSYDEALAVVEEISSGIELSGSMQVCRNKMINALLSHKFGEAKRQGITCEFEVTLNESTGVDDISLCSIFGNIMDNAIRACGMLKAGEPKVITLKCAEIAGMLIIKQENPLPEGFTLTGSAPETTKPDKQKHGIGTKILSRVAARYDGTVDFSVKDNRFCVTVMLIPKRD</sequence>
<reference evidence="3 4" key="1">
    <citation type="submission" date="2016-10" db="EMBL/GenBank/DDBJ databases">
        <authorList>
            <person name="de Groot N.N."/>
        </authorList>
    </citation>
    <scope>NUCLEOTIDE SEQUENCE [LARGE SCALE GENOMIC DNA]</scope>
    <source>
        <strain evidence="3 4">CGMCC 1.5012</strain>
    </source>
</reference>
<organism evidence="3 4">
    <name type="scientific">Acetanaerobacterium elongatum</name>
    <dbReference type="NCBI Taxonomy" id="258515"/>
    <lineage>
        <taxon>Bacteria</taxon>
        <taxon>Bacillati</taxon>
        <taxon>Bacillota</taxon>
        <taxon>Clostridia</taxon>
        <taxon>Eubacteriales</taxon>
        <taxon>Oscillospiraceae</taxon>
        <taxon>Acetanaerobacterium</taxon>
    </lineage>
</organism>
<proteinExistence type="predicted"/>
<dbReference type="EMBL" id="FNID01000008">
    <property type="protein sequence ID" value="SDM95494.1"/>
    <property type="molecule type" value="Genomic_DNA"/>
</dbReference>
<dbReference type="InterPro" id="IPR032834">
    <property type="entry name" value="NatK-like_C"/>
</dbReference>
<feature type="domain" description="Sensor histidine kinase NatK-like C-terminal" evidence="2">
    <location>
        <begin position="321"/>
        <end position="422"/>
    </location>
</feature>
<feature type="transmembrane region" description="Helical" evidence="1">
    <location>
        <begin position="6"/>
        <end position="23"/>
    </location>
</feature>
<keyword evidence="1" id="KW-1133">Transmembrane helix</keyword>
<dbReference type="RefSeq" id="WP_092638777.1">
    <property type="nucleotide sequence ID" value="NZ_FNID01000008.1"/>
</dbReference>
<gene>
    <name evidence="3" type="ORF">SAMN05192585_10860</name>
</gene>
<protein>
    <submittedName>
        <fullName evidence="3">GHKL domain-containing protein</fullName>
    </submittedName>
</protein>